<dbReference type="RefSeq" id="WP_096326915.1">
    <property type="nucleotide sequence ID" value="NZ_FOMX01000018.1"/>
</dbReference>
<accession>A0A1I2CWS2</accession>
<evidence type="ECO:0000256" key="1">
    <source>
        <dbReference type="SAM" id="MobiDB-lite"/>
    </source>
</evidence>
<feature type="compositionally biased region" description="Basic and acidic residues" evidence="1">
    <location>
        <begin position="180"/>
        <end position="190"/>
    </location>
</feature>
<feature type="region of interest" description="Disordered" evidence="1">
    <location>
        <begin position="180"/>
        <end position="202"/>
    </location>
</feature>
<dbReference type="SUPFAM" id="SSF63829">
    <property type="entry name" value="Calcium-dependent phosphotriesterase"/>
    <property type="match status" value="1"/>
</dbReference>
<sequence>MLVRRLALACALAGACAPLEPVSEDMPEPPPSDVVAVSSDRDHASRTLQLAAVSDDSLSVTPLAGGDVAVHGRGVLALAVGDGPLRSESTWQRGWPDDWVRAVGGRWPDHVFVTAIADNTRTPMAYEVRRWRHRAWVDAPIAGDPPKLEFYSDFAVAADGAVLGLRGLVDPRLSGEVDPSRRARIDRLDDGPPPPWPELPKGRGAERLLTFADGSVVIVGIEASFTPSLHRWSPGARAWTALPPPPERGSPAHGPAAMVVGRDPTRLYAYRCLPEGQPALDRLSEGTWKPVPQPAGGCITSLAEAPDGTLWLVNERGLHRRGAAATAWEVIPLAPVDAPGEPVAALPGGPAPPPPGPEPLAPQTVLALDRGELWVVATIAGPQQEPSRWAVLTTRTVLAPLVLRPLSQRTGFVGQQ</sequence>
<name>A0A1I2CWS2_9BACT</name>
<keyword evidence="3" id="KW-1185">Reference proteome</keyword>
<dbReference type="STRING" id="54.SAMN02745121_05274"/>
<evidence type="ECO:0000313" key="2">
    <source>
        <dbReference type="EMBL" id="SFE72140.1"/>
    </source>
</evidence>
<dbReference type="AlphaFoldDB" id="A0A1I2CWS2"/>
<organism evidence="2 3">
    <name type="scientific">Nannocystis exedens</name>
    <dbReference type="NCBI Taxonomy" id="54"/>
    <lineage>
        <taxon>Bacteria</taxon>
        <taxon>Pseudomonadati</taxon>
        <taxon>Myxococcota</taxon>
        <taxon>Polyangia</taxon>
        <taxon>Nannocystales</taxon>
        <taxon>Nannocystaceae</taxon>
        <taxon>Nannocystis</taxon>
    </lineage>
</organism>
<reference evidence="3" key="1">
    <citation type="submission" date="2016-10" db="EMBL/GenBank/DDBJ databases">
        <authorList>
            <person name="Varghese N."/>
            <person name="Submissions S."/>
        </authorList>
    </citation>
    <scope>NUCLEOTIDE SEQUENCE [LARGE SCALE GENOMIC DNA]</scope>
    <source>
        <strain evidence="3">ATCC 25963</strain>
    </source>
</reference>
<evidence type="ECO:0000313" key="3">
    <source>
        <dbReference type="Proteomes" id="UP000199400"/>
    </source>
</evidence>
<feature type="region of interest" description="Disordered" evidence="1">
    <location>
        <begin position="342"/>
        <end position="361"/>
    </location>
</feature>
<proteinExistence type="predicted"/>
<feature type="compositionally biased region" description="Pro residues" evidence="1">
    <location>
        <begin position="349"/>
        <end position="360"/>
    </location>
</feature>
<dbReference type="Proteomes" id="UP000199400">
    <property type="component" value="Unassembled WGS sequence"/>
</dbReference>
<dbReference type="EMBL" id="FOMX01000018">
    <property type="protein sequence ID" value="SFE72140.1"/>
    <property type="molecule type" value="Genomic_DNA"/>
</dbReference>
<protein>
    <submittedName>
        <fullName evidence="2">Uncharacterized protein</fullName>
    </submittedName>
</protein>
<gene>
    <name evidence="2" type="ORF">SAMN02745121_05274</name>
</gene>
<dbReference type="PROSITE" id="PS51257">
    <property type="entry name" value="PROKAR_LIPOPROTEIN"/>
    <property type="match status" value="1"/>
</dbReference>